<evidence type="ECO:0000313" key="2">
    <source>
        <dbReference type="EMBL" id="OHW63177.1"/>
    </source>
</evidence>
<dbReference type="RefSeq" id="WP_071060479.1">
    <property type="nucleotide sequence ID" value="NZ_MKIE01000001.1"/>
</dbReference>
<feature type="transmembrane region" description="Helical" evidence="1">
    <location>
        <begin position="35"/>
        <end position="52"/>
    </location>
</feature>
<name>A0A1S1VAI5_9FIRM</name>
<dbReference type="OrthoDB" id="1654616at2"/>
<proteinExistence type="predicted"/>
<dbReference type="AlphaFoldDB" id="A0A1S1VAI5"/>
<protein>
    <recommendedName>
        <fullName evidence="4">EamA-like transporter family protein</fullName>
    </recommendedName>
</protein>
<dbReference type="EMBL" id="MKIE01000001">
    <property type="protein sequence ID" value="OHW63177.1"/>
    <property type="molecule type" value="Genomic_DNA"/>
</dbReference>
<keyword evidence="1" id="KW-0472">Membrane</keyword>
<feature type="transmembrane region" description="Helical" evidence="1">
    <location>
        <begin position="121"/>
        <end position="138"/>
    </location>
</feature>
<gene>
    <name evidence="2" type="ORF">EUAN_00410</name>
</gene>
<organism evidence="2 3">
    <name type="scientific">Andreesenia angusta</name>
    <dbReference type="NCBI Taxonomy" id="39480"/>
    <lineage>
        <taxon>Bacteria</taxon>
        <taxon>Bacillati</taxon>
        <taxon>Bacillota</taxon>
        <taxon>Tissierellia</taxon>
        <taxon>Tissierellales</taxon>
        <taxon>Gottschalkiaceae</taxon>
        <taxon>Andreesenia</taxon>
    </lineage>
</organism>
<dbReference type="InterPro" id="IPR006750">
    <property type="entry name" value="YdcZ"/>
</dbReference>
<feature type="transmembrane region" description="Helical" evidence="1">
    <location>
        <begin position="68"/>
        <end position="88"/>
    </location>
</feature>
<keyword evidence="1" id="KW-0812">Transmembrane</keyword>
<evidence type="ECO:0000313" key="3">
    <source>
        <dbReference type="Proteomes" id="UP000180254"/>
    </source>
</evidence>
<dbReference type="PANTHER" id="PTHR34821:SF2">
    <property type="entry name" value="INNER MEMBRANE PROTEIN YDCZ"/>
    <property type="match status" value="1"/>
</dbReference>
<keyword evidence="1" id="KW-1133">Transmembrane helix</keyword>
<reference evidence="2 3" key="1">
    <citation type="submission" date="2016-09" db="EMBL/GenBank/DDBJ databases">
        <title>Genome sequence of Eubacterium angustum.</title>
        <authorList>
            <person name="Poehlein A."/>
            <person name="Daniel R."/>
        </authorList>
    </citation>
    <scope>NUCLEOTIDE SEQUENCE [LARGE SCALE GENOMIC DNA]</scope>
    <source>
        <strain evidence="2 3">DSM 1989</strain>
    </source>
</reference>
<dbReference type="GO" id="GO:0005886">
    <property type="term" value="C:plasma membrane"/>
    <property type="evidence" value="ECO:0007669"/>
    <property type="project" value="TreeGrafter"/>
</dbReference>
<evidence type="ECO:0008006" key="4">
    <source>
        <dbReference type="Google" id="ProtNLM"/>
    </source>
</evidence>
<dbReference type="PANTHER" id="PTHR34821">
    <property type="entry name" value="INNER MEMBRANE PROTEIN YDCZ"/>
    <property type="match status" value="1"/>
</dbReference>
<dbReference type="Pfam" id="PF04657">
    <property type="entry name" value="DMT_YdcZ"/>
    <property type="match status" value="1"/>
</dbReference>
<dbReference type="STRING" id="39480.EUAN_00410"/>
<comment type="caution">
    <text evidence="2">The sequence shown here is derived from an EMBL/GenBank/DDBJ whole genome shotgun (WGS) entry which is preliminary data.</text>
</comment>
<accession>A0A1S1VAI5</accession>
<evidence type="ECO:0000256" key="1">
    <source>
        <dbReference type="SAM" id="Phobius"/>
    </source>
</evidence>
<sequence length="149" mass="15985">MIYIAIALVTGSMVVLSMVINSKLAGRVGVISGTLVNYMVGLLGITVFLLLKDRGMAVELSGFKEIPIWAYFGGAVGVLVVSLSNVVIPKIPTIYSSILIFIGQISMGMIIDYFLLDIISIGKLVGSGLILLGLLYNFNLDRIESLKSQ</sequence>
<feature type="transmembrane region" description="Helical" evidence="1">
    <location>
        <begin position="94"/>
        <end position="114"/>
    </location>
</feature>
<dbReference type="Proteomes" id="UP000180254">
    <property type="component" value="Unassembled WGS sequence"/>
</dbReference>
<keyword evidence="3" id="KW-1185">Reference proteome</keyword>